<name>A0AC61TNY3_9CAUD</name>
<evidence type="ECO:0000313" key="2">
    <source>
        <dbReference type="Proteomes" id="UP000827379"/>
    </source>
</evidence>
<protein>
    <submittedName>
        <fullName evidence="1">Uncharacterized protein</fullName>
    </submittedName>
</protein>
<evidence type="ECO:0000313" key="1">
    <source>
        <dbReference type="EMBL" id="UGO52000.1"/>
    </source>
</evidence>
<accession>A0AC61TNY3</accession>
<organism evidence="1 2">
    <name type="scientific">Serratia phage vB_SmaS_Ulliraptor</name>
    <dbReference type="NCBI Taxonomy" id="2902694"/>
    <lineage>
        <taxon>Viruses</taxon>
        <taxon>Duplodnaviria</taxon>
        <taxon>Heunggongvirae</taxon>
        <taxon>Uroviricota</taxon>
        <taxon>Caudoviricetes</taxon>
        <taxon>Bonzeevirus</taxon>
        <taxon>Bonzeevirus ulliraptor</taxon>
    </lineage>
</organism>
<dbReference type="Proteomes" id="UP000827379">
    <property type="component" value="Segment"/>
</dbReference>
<keyword evidence="2" id="KW-1185">Reference proteome</keyword>
<reference evidence="1" key="1">
    <citation type="submission" date="2021-10" db="EMBL/GenBank/DDBJ databases">
        <authorList>
            <person name="Ayers H.X."/>
            <person name="Arens D.A."/>
            <person name="Thompson D.W."/>
            <person name="Stewart J."/>
            <person name="Casjens S.R."/>
            <person name="Grose J.H."/>
        </authorList>
    </citation>
    <scope>NUCLEOTIDE SEQUENCE</scope>
</reference>
<proteinExistence type="predicted"/>
<sequence length="74" mass="8139">MSSITVKCVSSDDSEKFCPGLHYDAVKYKNGRVKVFNSKGIAAFTDQHGVIGCKVTSSDGRVSRGYIFFEEVKL</sequence>
<dbReference type="EMBL" id="OL539442">
    <property type="protein sequence ID" value="UGO52000.1"/>
    <property type="molecule type" value="Genomic_DNA"/>
</dbReference>
<gene>
    <name evidence="1" type="ORF">ULLIRAPTOR_8</name>
</gene>